<evidence type="ECO:0000256" key="4">
    <source>
        <dbReference type="ARBA" id="ARBA00023239"/>
    </source>
</evidence>
<dbReference type="InterPro" id="IPR006913">
    <property type="entry name" value="CENP-V/GFA"/>
</dbReference>
<feature type="domain" description="CENP-V/GFA" evidence="5">
    <location>
        <begin position="22"/>
        <end position="145"/>
    </location>
</feature>
<dbReference type="PANTHER" id="PTHR33337">
    <property type="entry name" value="GFA DOMAIN-CONTAINING PROTEIN"/>
    <property type="match status" value="1"/>
</dbReference>
<dbReference type="EMBL" id="CP042199">
    <property type="protein sequence ID" value="QDS76523.1"/>
    <property type="molecule type" value="Genomic_DNA"/>
</dbReference>
<evidence type="ECO:0000256" key="3">
    <source>
        <dbReference type="ARBA" id="ARBA00022833"/>
    </source>
</evidence>
<evidence type="ECO:0000259" key="5">
    <source>
        <dbReference type="PROSITE" id="PS51891"/>
    </source>
</evidence>
<sequence length="164" mass="18157">MAGNPSTPLTGNPSNHEKADTLTGSCLCGSITVTITDSELWTKKRGHLCHCSNCRKVAGAPYGSNLIIEEEKVKIVDRDGTRKEFLDYETFSGKPVKRNFCGVDGNPICSITENLPGKIILKMGIYPRIPDPEFETFADHRHDWQGTHGIPQFRIRAGGEKIEQ</sequence>
<dbReference type="Pfam" id="PF04828">
    <property type="entry name" value="GFA"/>
    <property type="match status" value="1"/>
</dbReference>
<dbReference type="AlphaFoldDB" id="A0A517LLK1"/>
<dbReference type="GO" id="GO:0016846">
    <property type="term" value="F:carbon-sulfur lyase activity"/>
    <property type="evidence" value="ECO:0007669"/>
    <property type="project" value="InterPro"/>
</dbReference>
<organism evidence="6 7">
    <name type="scientific">Venturia effusa</name>
    <dbReference type="NCBI Taxonomy" id="50376"/>
    <lineage>
        <taxon>Eukaryota</taxon>
        <taxon>Fungi</taxon>
        <taxon>Dikarya</taxon>
        <taxon>Ascomycota</taxon>
        <taxon>Pezizomycotina</taxon>
        <taxon>Dothideomycetes</taxon>
        <taxon>Pleosporomycetidae</taxon>
        <taxon>Venturiales</taxon>
        <taxon>Venturiaceae</taxon>
        <taxon>Venturia</taxon>
    </lineage>
</organism>
<dbReference type="PANTHER" id="PTHR33337:SF43">
    <property type="entry name" value="CENP-V_GFA DOMAIN-CONTAINING PROTEIN"/>
    <property type="match status" value="1"/>
</dbReference>
<keyword evidence="4" id="KW-0456">Lyase</keyword>
<keyword evidence="2" id="KW-0479">Metal-binding</keyword>
<comment type="similarity">
    <text evidence="1">Belongs to the Gfa family.</text>
</comment>
<reference evidence="6 7" key="1">
    <citation type="submission" date="2019-07" db="EMBL/GenBank/DDBJ databases">
        <title>Finished genome of Venturia effusa.</title>
        <authorList>
            <person name="Young C.A."/>
            <person name="Cox M.P."/>
            <person name="Ganley A.R.D."/>
            <person name="David W.J."/>
        </authorList>
    </citation>
    <scope>NUCLEOTIDE SEQUENCE [LARGE SCALE GENOMIC DNA]</scope>
    <source>
        <strain evidence="7">albino</strain>
    </source>
</reference>
<keyword evidence="7" id="KW-1185">Reference proteome</keyword>
<dbReference type="Proteomes" id="UP000316270">
    <property type="component" value="Chromosome 15"/>
</dbReference>
<evidence type="ECO:0000256" key="1">
    <source>
        <dbReference type="ARBA" id="ARBA00005495"/>
    </source>
</evidence>
<proteinExistence type="inferred from homology"/>
<evidence type="ECO:0000313" key="7">
    <source>
        <dbReference type="Proteomes" id="UP000316270"/>
    </source>
</evidence>
<dbReference type="GO" id="GO:0046872">
    <property type="term" value="F:metal ion binding"/>
    <property type="evidence" value="ECO:0007669"/>
    <property type="project" value="UniProtKB-KW"/>
</dbReference>
<dbReference type="SUPFAM" id="SSF51316">
    <property type="entry name" value="Mss4-like"/>
    <property type="match status" value="1"/>
</dbReference>
<protein>
    <recommendedName>
        <fullName evidence="5">CENP-V/GFA domain-containing protein</fullName>
    </recommendedName>
</protein>
<evidence type="ECO:0000313" key="6">
    <source>
        <dbReference type="EMBL" id="QDS76523.1"/>
    </source>
</evidence>
<accession>A0A517LLK1</accession>
<dbReference type="OrthoDB" id="9985472at2759"/>
<gene>
    <name evidence="6" type="ORF">FKW77_005923</name>
</gene>
<evidence type="ECO:0000256" key="2">
    <source>
        <dbReference type="ARBA" id="ARBA00022723"/>
    </source>
</evidence>
<dbReference type="STRING" id="50376.A0A517LLK1"/>
<dbReference type="PROSITE" id="PS51891">
    <property type="entry name" value="CENP_V_GFA"/>
    <property type="match status" value="1"/>
</dbReference>
<name>A0A517LLK1_9PEZI</name>
<dbReference type="InterPro" id="IPR011057">
    <property type="entry name" value="Mss4-like_sf"/>
</dbReference>
<keyword evidence="3" id="KW-0862">Zinc</keyword>
<dbReference type="Gene3D" id="3.90.1590.10">
    <property type="entry name" value="glutathione-dependent formaldehyde- activating enzyme (gfa)"/>
    <property type="match status" value="1"/>
</dbReference>